<evidence type="ECO:0000313" key="2">
    <source>
        <dbReference type="Proteomes" id="UP001141422"/>
    </source>
</evidence>
<dbReference type="RefSeq" id="WP_268924671.1">
    <property type="nucleotide sequence ID" value="NZ_JAPTGB010000007.1"/>
</dbReference>
<dbReference type="InterPro" id="IPR023131">
    <property type="entry name" value="Mth639-like_dom_sf"/>
</dbReference>
<organism evidence="1 2">
    <name type="scientific">Methanocorpusculum petauri</name>
    <dbReference type="NCBI Taxonomy" id="3002863"/>
    <lineage>
        <taxon>Archaea</taxon>
        <taxon>Methanobacteriati</taxon>
        <taxon>Methanobacteriota</taxon>
        <taxon>Stenosarchaea group</taxon>
        <taxon>Methanomicrobia</taxon>
        <taxon>Methanomicrobiales</taxon>
        <taxon>Methanocorpusculaceae</taxon>
        <taxon>Methanocorpusculum</taxon>
    </lineage>
</organism>
<keyword evidence="2" id="KW-1185">Reference proteome</keyword>
<dbReference type="InterPro" id="IPR007171">
    <property type="entry name" value="DUF371"/>
</dbReference>
<reference evidence="1" key="1">
    <citation type="submission" date="2022-12" db="EMBL/GenBank/DDBJ databases">
        <title>Isolation and characterisation of novel Methanocorpusculum spp. from native Australian herbivores indicates the genus is ancestrally host-associated.</title>
        <authorList>
            <person name="Volmer J.G."/>
            <person name="Soo R.M."/>
            <person name="Evans P.N."/>
            <person name="Hoedt E.C."/>
            <person name="Astorga Alsina A.L."/>
            <person name="Woodcroft B.J."/>
            <person name="Tyson G.W."/>
            <person name="Hugenholtz P."/>
            <person name="Morrison M."/>
        </authorList>
    </citation>
    <scope>NUCLEOTIDE SEQUENCE</scope>
    <source>
        <strain evidence="1">MG</strain>
    </source>
</reference>
<dbReference type="Proteomes" id="UP001141422">
    <property type="component" value="Unassembled WGS sequence"/>
</dbReference>
<proteinExistence type="predicted"/>
<name>A0ABT4IGT8_9EURY</name>
<accession>A0ABT4IGT8</accession>
<dbReference type="Pfam" id="PF04027">
    <property type="entry name" value="DUF371"/>
    <property type="match status" value="1"/>
</dbReference>
<dbReference type="Gene3D" id="2.60.120.630">
    <property type="entry name" value="mth639 domain like"/>
    <property type="match status" value="1"/>
</dbReference>
<evidence type="ECO:0000313" key="1">
    <source>
        <dbReference type="EMBL" id="MCZ0860457.1"/>
    </source>
</evidence>
<protein>
    <submittedName>
        <fullName evidence="1">DUF371 domain-containing protein</fullName>
    </submittedName>
</protein>
<dbReference type="EMBL" id="JAPTGB010000007">
    <property type="protein sequence ID" value="MCZ0860457.1"/>
    <property type="molecule type" value="Genomic_DNA"/>
</dbReference>
<comment type="caution">
    <text evidence="1">The sequence shown here is derived from an EMBL/GenBank/DDBJ whole genome shotgun (WGS) entry which is preliminary data.</text>
</comment>
<dbReference type="PANTHER" id="PTHR40696:SF1">
    <property type="entry name" value="DUF371 DOMAIN-CONTAINING PROTEIN"/>
    <property type="match status" value="1"/>
</dbReference>
<sequence length="146" mass="15979">MLAKAMEITETIHCRGHKNVRALHKSTFEITKETDLSPNGDCIIAVGADLGAADLSPAFRDAVSRNGIILTTTLSCGGVTATVRSEGCSGITLTHETDLVWRRSTFLCPRTIAVYSDHTARQLPRELIEKLQNEEEMTVTLRAELP</sequence>
<gene>
    <name evidence="1" type="ORF">O0S10_04330</name>
</gene>
<dbReference type="PANTHER" id="PTHR40696">
    <property type="entry name" value="DUF371 FAMILY PROTEIN"/>
    <property type="match status" value="1"/>
</dbReference>